<dbReference type="PANTHER" id="PTHR42792">
    <property type="entry name" value="FLAGELLIN"/>
    <property type="match status" value="1"/>
</dbReference>
<evidence type="ECO:0000259" key="1">
    <source>
        <dbReference type="Pfam" id="PF00669"/>
    </source>
</evidence>
<dbReference type="EMBL" id="BSDD01000003">
    <property type="protein sequence ID" value="GLH70026.1"/>
    <property type="molecule type" value="Genomic_DNA"/>
</dbReference>
<dbReference type="NCBIfam" id="TIGR02550">
    <property type="entry name" value="flagell_flgL"/>
    <property type="match status" value="1"/>
</dbReference>
<keyword evidence="3" id="KW-1185">Reference proteome</keyword>
<gene>
    <name evidence="2" type="primary">flgL</name>
    <name evidence="2" type="ORF">GETHPA_15590</name>
</gene>
<dbReference type="RefSeq" id="WP_285724338.1">
    <property type="nucleotide sequence ID" value="NZ_BSDD01000003.1"/>
</dbReference>
<keyword evidence="2" id="KW-0282">Flagellum</keyword>
<feature type="domain" description="Flagellin N-terminal" evidence="1">
    <location>
        <begin position="11"/>
        <end position="142"/>
    </location>
</feature>
<keyword evidence="2" id="KW-0966">Cell projection</keyword>
<dbReference type="InterPro" id="IPR013384">
    <property type="entry name" value="Flagell_FlgL"/>
</dbReference>
<evidence type="ECO:0000313" key="3">
    <source>
        <dbReference type="Proteomes" id="UP001165089"/>
    </source>
</evidence>
<reference evidence="2 3" key="1">
    <citation type="journal article" date="2023" name="Antonie Van Leeuwenhoek">
        <title>Mesoterricola silvestris gen. nov., sp. nov., Mesoterricola sediminis sp. nov., Geothrix oryzae sp. nov., Geothrix edaphica sp. nov., Geothrix rubra sp. nov., and Geothrix limicola sp. nov., six novel members of Acidobacteriota isolated from soils.</title>
        <authorList>
            <person name="Itoh H."/>
            <person name="Sugisawa Y."/>
            <person name="Mise K."/>
            <person name="Xu Z."/>
            <person name="Kuniyasu M."/>
            <person name="Ushijima N."/>
            <person name="Kawano K."/>
            <person name="Kobayashi E."/>
            <person name="Shiratori Y."/>
            <person name="Masuda Y."/>
            <person name="Senoo K."/>
        </authorList>
    </citation>
    <scope>NUCLEOTIDE SEQUENCE [LARGE SCALE GENOMIC DNA]</scope>
    <source>
        <strain evidence="2 3">Red803</strain>
    </source>
</reference>
<comment type="caution">
    <text evidence="2">The sequence shown here is derived from an EMBL/GenBank/DDBJ whole genome shotgun (WGS) entry which is preliminary data.</text>
</comment>
<dbReference type="InterPro" id="IPR001029">
    <property type="entry name" value="Flagellin_N"/>
</dbReference>
<protein>
    <submittedName>
        <fullName evidence="2">Flagellar hook-associated protein 3</fullName>
    </submittedName>
</protein>
<proteinExistence type="predicted"/>
<keyword evidence="2" id="KW-0969">Cilium</keyword>
<sequence length="305" mass="32122">MSIRMPSSIQTRQMLLGLQRTQERLAQNSLRVSSGLRLTNPGDDPAAAASVLDLGTSLQANGQFQKQVDSAMTFLSSAENVVSSSLDSISNLTQLAQQGLSGATGANGRAAIATEVDSIRTNLIALANTRVQGKYLFSGTMTQTQPFTPPASGATTYNGNSASINLDVSVGTSVATNLTGDKLYYTSDGGTPPATIDLFQVTASLRDGLASNNTAQIQAAYDNLQHFVGTFSQAQTDLGGRQAGLTSLKSILSGFNLNLQDQQNNLQDTNYPDTLTQISSDTTVQSATLSTMAKTNQQSLFNYLG</sequence>
<evidence type="ECO:0000313" key="2">
    <source>
        <dbReference type="EMBL" id="GLH70026.1"/>
    </source>
</evidence>
<dbReference type="InterPro" id="IPR001492">
    <property type="entry name" value="Flagellin"/>
</dbReference>
<dbReference type="SUPFAM" id="SSF64518">
    <property type="entry name" value="Phase 1 flagellin"/>
    <property type="match status" value="1"/>
</dbReference>
<dbReference type="Pfam" id="PF00669">
    <property type="entry name" value="Flagellin_N"/>
    <property type="match status" value="1"/>
</dbReference>
<dbReference type="Proteomes" id="UP001165089">
    <property type="component" value="Unassembled WGS sequence"/>
</dbReference>
<organism evidence="2 3">
    <name type="scientific">Geothrix rubra</name>
    <dbReference type="NCBI Taxonomy" id="2927977"/>
    <lineage>
        <taxon>Bacteria</taxon>
        <taxon>Pseudomonadati</taxon>
        <taxon>Acidobacteriota</taxon>
        <taxon>Holophagae</taxon>
        <taxon>Holophagales</taxon>
        <taxon>Holophagaceae</taxon>
        <taxon>Geothrix</taxon>
    </lineage>
</organism>
<accession>A0ABQ5Q6I6</accession>
<dbReference type="Gene3D" id="1.20.1330.10">
    <property type="entry name" value="f41 fragment of flagellin, N-terminal domain"/>
    <property type="match status" value="1"/>
</dbReference>
<dbReference type="PANTHER" id="PTHR42792:SF1">
    <property type="entry name" value="FLAGELLAR HOOK-ASSOCIATED PROTEIN 3"/>
    <property type="match status" value="1"/>
</dbReference>
<name>A0ABQ5Q6I6_9BACT</name>